<evidence type="ECO:0000256" key="1">
    <source>
        <dbReference type="ARBA" id="ARBA00004167"/>
    </source>
</evidence>
<evidence type="ECO:0000313" key="12">
    <source>
        <dbReference type="Proteomes" id="UP001500236"/>
    </source>
</evidence>
<evidence type="ECO:0000256" key="5">
    <source>
        <dbReference type="ARBA" id="ARBA00022927"/>
    </source>
</evidence>
<dbReference type="Pfam" id="PF02416">
    <property type="entry name" value="TatA_B_E"/>
    <property type="match status" value="1"/>
</dbReference>
<accession>A0ABP6LY09</accession>
<keyword evidence="6 9" id="KW-1133">Transmembrane helix</keyword>
<evidence type="ECO:0000256" key="3">
    <source>
        <dbReference type="ARBA" id="ARBA00022475"/>
    </source>
</evidence>
<comment type="subunit">
    <text evidence="9">The Tat system comprises two distinct complexes: a TatABC complex, containing multiple copies of TatA, TatB and TatC subunits, and a separate TatA complex, containing only TatA subunits. Substrates initially bind to the TatABC complex, which probably triggers association of the separate TatA complex to form the active translocon.</text>
</comment>
<keyword evidence="5 9" id="KW-0653">Protein transport</keyword>
<evidence type="ECO:0000256" key="6">
    <source>
        <dbReference type="ARBA" id="ARBA00022989"/>
    </source>
</evidence>
<keyword evidence="8 9" id="KW-0472">Membrane</keyword>
<dbReference type="Gene3D" id="1.20.5.3310">
    <property type="match status" value="1"/>
</dbReference>
<organism evidence="11 12">
    <name type="scientific">Nesterenkonia aethiopica</name>
    <dbReference type="NCBI Taxonomy" id="269144"/>
    <lineage>
        <taxon>Bacteria</taxon>
        <taxon>Bacillati</taxon>
        <taxon>Actinomycetota</taxon>
        <taxon>Actinomycetes</taxon>
        <taxon>Micrococcales</taxon>
        <taxon>Micrococcaceae</taxon>
        <taxon>Nesterenkonia</taxon>
    </lineage>
</organism>
<dbReference type="Proteomes" id="UP001500236">
    <property type="component" value="Unassembled WGS sequence"/>
</dbReference>
<feature type="compositionally biased region" description="Basic and acidic residues" evidence="10">
    <location>
        <begin position="93"/>
        <end position="105"/>
    </location>
</feature>
<dbReference type="EMBL" id="BAAAVT010000008">
    <property type="protein sequence ID" value="GAA3063095.1"/>
    <property type="molecule type" value="Genomic_DNA"/>
</dbReference>
<dbReference type="HAMAP" id="MF_00237">
    <property type="entry name" value="TatB"/>
    <property type="match status" value="1"/>
</dbReference>
<evidence type="ECO:0000256" key="10">
    <source>
        <dbReference type="SAM" id="MobiDB-lite"/>
    </source>
</evidence>
<keyword evidence="7 9" id="KW-0811">Translocation</keyword>
<evidence type="ECO:0000313" key="11">
    <source>
        <dbReference type="EMBL" id="GAA3063095.1"/>
    </source>
</evidence>
<sequence>MLGINGYELIILVVLALVILGPERLPQYAQTLAEWVRKARGMAEDAKKQFKEETGTDFDDVDWKKYDPRQYDPRRIIREALAEEVDTTRRAVGEVRDAARLEPPRRPRSGASGSRSSGSGGSGAGARGATPGARSTTGSGRDGGAARRAGTAGAAHHQKSADPREVFGAGKDAKSSGALAAGLAGASVAGITGSASLDDGDGAGSADTPPTPAPFDVDAT</sequence>
<comment type="caution">
    <text evidence="11">The sequence shown here is derived from an EMBL/GenBank/DDBJ whole genome shotgun (WGS) entry which is preliminary data.</text>
</comment>
<proteinExistence type="inferred from homology"/>
<feature type="compositionally biased region" description="Low complexity" evidence="10">
    <location>
        <begin position="146"/>
        <end position="155"/>
    </location>
</feature>
<evidence type="ECO:0000256" key="7">
    <source>
        <dbReference type="ARBA" id="ARBA00023010"/>
    </source>
</evidence>
<evidence type="ECO:0000256" key="9">
    <source>
        <dbReference type="HAMAP-Rule" id="MF_00237"/>
    </source>
</evidence>
<name>A0ABP6LY09_9MICC</name>
<keyword evidence="3 9" id="KW-1003">Cell membrane</keyword>
<feature type="region of interest" description="Disordered" evidence="10">
    <location>
        <begin position="93"/>
        <end position="178"/>
    </location>
</feature>
<gene>
    <name evidence="9" type="primary">tatB</name>
    <name evidence="11" type="ORF">GCM10010529_15440</name>
</gene>
<keyword evidence="12" id="KW-1185">Reference proteome</keyword>
<comment type="subcellular location">
    <subcellularLocation>
        <location evidence="9">Cell membrane</location>
        <topology evidence="9">Single-pass membrane protein</topology>
    </subcellularLocation>
    <subcellularLocation>
        <location evidence="1">Membrane</location>
        <topology evidence="1">Single-pass membrane protein</topology>
    </subcellularLocation>
</comment>
<dbReference type="PRINTS" id="PR01506">
    <property type="entry name" value="TATBPROTEIN"/>
</dbReference>
<evidence type="ECO:0000256" key="4">
    <source>
        <dbReference type="ARBA" id="ARBA00022692"/>
    </source>
</evidence>
<dbReference type="RefSeq" id="WP_344682402.1">
    <property type="nucleotide sequence ID" value="NZ_BAAAVT010000008.1"/>
</dbReference>
<feature type="region of interest" description="Disordered" evidence="10">
    <location>
        <begin position="191"/>
        <end position="220"/>
    </location>
</feature>
<feature type="compositionally biased region" description="Low complexity" evidence="10">
    <location>
        <begin position="127"/>
        <end position="139"/>
    </location>
</feature>
<keyword evidence="4 9" id="KW-0812">Transmembrane</keyword>
<comment type="function">
    <text evidence="9">Part of the twin-arginine translocation (Tat) system that transports large folded proteins containing a characteristic twin-arginine motif in their signal peptide across membranes. Together with TatC, TatB is part of a receptor directly interacting with Tat signal peptides. TatB may form an oligomeric binding site that transiently accommodates folded Tat precursor proteins before their translocation.</text>
</comment>
<dbReference type="InterPro" id="IPR003369">
    <property type="entry name" value="TatA/B/E"/>
</dbReference>
<keyword evidence="2 9" id="KW-0813">Transport</keyword>
<dbReference type="InterPro" id="IPR018448">
    <property type="entry name" value="TatB"/>
</dbReference>
<evidence type="ECO:0000256" key="8">
    <source>
        <dbReference type="ARBA" id="ARBA00023136"/>
    </source>
</evidence>
<evidence type="ECO:0000256" key="2">
    <source>
        <dbReference type="ARBA" id="ARBA00022448"/>
    </source>
</evidence>
<protein>
    <recommendedName>
        <fullName evidence="9">Sec-independent protein translocase protein TatB</fullName>
    </recommendedName>
</protein>
<reference evidence="12" key="1">
    <citation type="journal article" date="2019" name="Int. J. Syst. Evol. Microbiol.">
        <title>The Global Catalogue of Microorganisms (GCM) 10K type strain sequencing project: providing services to taxonomists for standard genome sequencing and annotation.</title>
        <authorList>
            <consortium name="The Broad Institute Genomics Platform"/>
            <consortium name="The Broad Institute Genome Sequencing Center for Infectious Disease"/>
            <person name="Wu L."/>
            <person name="Ma J."/>
        </authorList>
    </citation>
    <scope>NUCLEOTIDE SEQUENCE [LARGE SCALE GENOMIC DNA]</scope>
    <source>
        <strain evidence="12">JCM 14309</strain>
    </source>
</reference>
<comment type="similarity">
    <text evidence="9">Belongs to the TatB family.</text>
</comment>